<evidence type="ECO:0000313" key="1">
    <source>
        <dbReference type="EMBL" id="OGM68707.1"/>
    </source>
</evidence>
<proteinExistence type="predicted"/>
<sequence length="207" mass="23908">MDNFLDGLKILNINSINHYIVGLFAVRYYLEGHLPDEMPEGEDIDIVIAQQDSSRILDLFSGREFEKVTTEKGEIITKFYPESLGKLVEFTLFNDFRVNEIKIDFGLRPEILKLTKKIKITSLTTKIASLDLLIAQKLVMFRGEGVYNPCDKRDLYLLIKNKKCQKDIGETLNKVLPVVIERNNKTKQTELKSLLTQRYHLIKSQVV</sequence>
<dbReference type="InterPro" id="IPR043519">
    <property type="entry name" value="NT_sf"/>
</dbReference>
<name>A0A1F8BXB4_9BACT</name>
<evidence type="ECO:0008006" key="3">
    <source>
        <dbReference type="Google" id="ProtNLM"/>
    </source>
</evidence>
<dbReference type="Proteomes" id="UP000178429">
    <property type="component" value="Unassembled WGS sequence"/>
</dbReference>
<gene>
    <name evidence="1" type="ORF">A2975_05385</name>
</gene>
<reference evidence="1 2" key="1">
    <citation type="journal article" date="2016" name="Nat. Commun.">
        <title>Thousands of microbial genomes shed light on interconnected biogeochemical processes in an aquifer system.</title>
        <authorList>
            <person name="Anantharaman K."/>
            <person name="Brown C.T."/>
            <person name="Hug L.A."/>
            <person name="Sharon I."/>
            <person name="Castelle C.J."/>
            <person name="Probst A.J."/>
            <person name="Thomas B.C."/>
            <person name="Singh A."/>
            <person name="Wilkins M.J."/>
            <person name="Karaoz U."/>
            <person name="Brodie E.L."/>
            <person name="Williams K.H."/>
            <person name="Hubbard S.S."/>
            <person name="Banfield J.F."/>
        </authorList>
    </citation>
    <scope>NUCLEOTIDE SEQUENCE [LARGE SCALE GENOMIC DNA]</scope>
</reference>
<dbReference type="AlphaFoldDB" id="A0A1F8BXB4"/>
<comment type="caution">
    <text evidence="1">The sequence shown here is derived from an EMBL/GenBank/DDBJ whole genome shotgun (WGS) entry which is preliminary data.</text>
</comment>
<evidence type="ECO:0000313" key="2">
    <source>
        <dbReference type="Proteomes" id="UP000178429"/>
    </source>
</evidence>
<dbReference type="STRING" id="1802525.A2975_05385"/>
<protein>
    <recommendedName>
        <fullName evidence="3">Nucleotidyltransferase</fullName>
    </recommendedName>
</protein>
<dbReference type="SUPFAM" id="SSF81301">
    <property type="entry name" value="Nucleotidyltransferase"/>
    <property type="match status" value="1"/>
</dbReference>
<dbReference type="EMBL" id="MGHL01000019">
    <property type="protein sequence ID" value="OGM68707.1"/>
    <property type="molecule type" value="Genomic_DNA"/>
</dbReference>
<organism evidence="1 2">
    <name type="scientific">Candidatus Woesebacteria bacterium RIFCSPLOWO2_01_FULL_44_14</name>
    <dbReference type="NCBI Taxonomy" id="1802525"/>
    <lineage>
        <taxon>Bacteria</taxon>
        <taxon>Candidatus Woeseibacteriota</taxon>
    </lineage>
</organism>
<accession>A0A1F8BXB4</accession>